<feature type="region of interest" description="Disordered" evidence="1">
    <location>
        <begin position="157"/>
        <end position="177"/>
    </location>
</feature>
<name>A0AAD6Z970_9AGAR</name>
<reference evidence="2" key="1">
    <citation type="submission" date="2023-03" db="EMBL/GenBank/DDBJ databases">
        <title>Massive genome expansion in bonnet fungi (Mycena s.s.) driven by repeated elements and novel gene families across ecological guilds.</title>
        <authorList>
            <consortium name="Lawrence Berkeley National Laboratory"/>
            <person name="Harder C.B."/>
            <person name="Miyauchi S."/>
            <person name="Viragh M."/>
            <person name="Kuo A."/>
            <person name="Thoen E."/>
            <person name="Andreopoulos B."/>
            <person name="Lu D."/>
            <person name="Skrede I."/>
            <person name="Drula E."/>
            <person name="Henrissat B."/>
            <person name="Morin E."/>
            <person name="Kohler A."/>
            <person name="Barry K."/>
            <person name="LaButti K."/>
            <person name="Morin E."/>
            <person name="Salamov A."/>
            <person name="Lipzen A."/>
            <person name="Mereny Z."/>
            <person name="Hegedus B."/>
            <person name="Baldrian P."/>
            <person name="Stursova M."/>
            <person name="Weitz H."/>
            <person name="Taylor A."/>
            <person name="Grigoriev I.V."/>
            <person name="Nagy L.G."/>
            <person name="Martin F."/>
            <person name="Kauserud H."/>
        </authorList>
    </citation>
    <scope>NUCLEOTIDE SEQUENCE</scope>
    <source>
        <strain evidence="2">CBHHK002</strain>
    </source>
</reference>
<protein>
    <submittedName>
        <fullName evidence="2">Uncharacterized protein</fullName>
    </submittedName>
</protein>
<sequence length="222" mass="24013">MAPEACGAGGASNDVHSPQNKPPDSFGQPPDDVAPLILAEPFSTACLGSHRVATGGSPQNLGIVRHLGLPVVKHVAPNHHIPSTNNHIVSTNHHVPSTNCYRDVDALHQYLGQEQALEAPVKLCWSRKHKKSSHSEQPVRFGKARQEKGRKRLALLQSRQEPTDPSETATFVADGTSGPKPRVTASVLIFNQIGGGMTHRRQLSKAMELSKERTVMLCRVTA</sequence>
<organism evidence="2 3">
    <name type="scientific">Mycena albidolilacea</name>
    <dbReference type="NCBI Taxonomy" id="1033008"/>
    <lineage>
        <taxon>Eukaryota</taxon>
        <taxon>Fungi</taxon>
        <taxon>Dikarya</taxon>
        <taxon>Basidiomycota</taxon>
        <taxon>Agaricomycotina</taxon>
        <taxon>Agaricomycetes</taxon>
        <taxon>Agaricomycetidae</taxon>
        <taxon>Agaricales</taxon>
        <taxon>Marasmiineae</taxon>
        <taxon>Mycenaceae</taxon>
        <taxon>Mycena</taxon>
    </lineage>
</organism>
<comment type="caution">
    <text evidence="2">The sequence shown here is derived from an EMBL/GenBank/DDBJ whole genome shotgun (WGS) entry which is preliminary data.</text>
</comment>
<accession>A0AAD6Z970</accession>
<gene>
    <name evidence="2" type="ORF">DFH08DRAFT_821875</name>
</gene>
<evidence type="ECO:0000256" key="1">
    <source>
        <dbReference type="SAM" id="MobiDB-lite"/>
    </source>
</evidence>
<feature type="compositionally biased region" description="Polar residues" evidence="1">
    <location>
        <begin position="157"/>
        <end position="169"/>
    </location>
</feature>
<dbReference type="AlphaFoldDB" id="A0AAD6Z970"/>
<evidence type="ECO:0000313" key="3">
    <source>
        <dbReference type="Proteomes" id="UP001218218"/>
    </source>
</evidence>
<dbReference type="EMBL" id="JARIHO010000070">
    <property type="protein sequence ID" value="KAJ7312711.1"/>
    <property type="molecule type" value="Genomic_DNA"/>
</dbReference>
<feature type="region of interest" description="Disordered" evidence="1">
    <location>
        <begin position="1"/>
        <end position="32"/>
    </location>
</feature>
<proteinExistence type="predicted"/>
<evidence type="ECO:0000313" key="2">
    <source>
        <dbReference type="EMBL" id="KAJ7312711.1"/>
    </source>
</evidence>
<keyword evidence="3" id="KW-1185">Reference proteome</keyword>
<dbReference type="Proteomes" id="UP001218218">
    <property type="component" value="Unassembled WGS sequence"/>
</dbReference>